<dbReference type="EMBL" id="VIFM01000475">
    <property type="protein sequence ID" value="TQF08700.1"/>
    <property type="molecule type" value="Genomic_DNA"/>
</dbReference>
<protein>
    <submittedName>
        <fullName evidence="1">ATP-dependent helicase HrpA</fullName>
    </submittedName>
</protein>
<dbReference type="AlphaFoldDB" id="A0A540WI57"/>
<sequence length="45" mass="4660">METGLRVLAYVKGAPGGRAILEHLGLPTACARLAPARGPSQAVWC</sequence>
<organism evidence="1 2">
    <name type="scientific">Myxococcus llanfairpwllgwyngyllgogerychwyrndrobwllllantysiliogogogochensis</name>
    <dbReference type="NCBI Taxonomy" id="2590453"/>
    <lineage>
        <taxon>Bacteria</taxon>
        <taxon>Pseudomonadati</taxon>
        <taxon>Myxococcota</taxon>
        <taxon>Myxococcia</taxon>
        <taxon>Myxococcales</taxon>
        <taxon>Cystobacterineae</taxon>
        <taxon>Myxococcaceae</taxon>
        <taxon>Myxococcus</taxon>
    </lineage>
</organism>
<proteinExistence type="predicted"/>
<keyword evidence="1" id="KW-0347">Helicase</keyword>
<evidence type="ECO:0000313" key="1">
    <source>
        <dbReference type="EMBL" id="TQF08700.1"/>
    </source>
</evidence>
<evidence type="ECO:0000313" key="2">
    <source>
        <dbReference type="Proteomes" id="UP000315369"/>
    </source>
</evidence>
<name>A0A540WI57_9BACT</name>
<keyword evidence="1" id="KW-0547">Nucleotide-binding</keyword>
<keyword evidence="1" id="KW-0067">ATP-binding</keyword>
<reference evidence="1 2" key="1">
    <citation type="submission" date="2019-06" db="EMBL/GenBank/DDBJ databases">
        <authorList>
            <person name="Livingstone P."/>
            <person name="Whitworth D."/>
        </authorList>
    </citation>
    <scope>NUCLEOTIDE SEQUENCE [LARGE SCALE GENOMIC DNA]</scope>
    <source>
        <strain evidence="1 2">AM401</strain>
    </source>
</reference>
<gene>
    <name evidence="1" type="ORF">FJV41_48520</name>
</gene>
<comment type="caution">
    <text evidence="1">The sequence shown here is derived from an EMBL/GenBank/DDBJ whole genome shotgun (WGS) entry which is preliminary data.</text>
</comment>
<accession>A0A540WI57</accession>
<dbReference type="Proteomes" id="UP000315369">
    <property type="component" value="Unassembled WGS sequence"/>
</dbReference>
<keyword evidence="2" id="KW-1185">Reference proteome</keyword>
<dbReference type="GO" id="GO:0004386">
    <property type="term" value="F:helicase activity"/>
    <property type="evidence" value="ECO:0007669"/>
    <property type="project" value="UniProtKB-KW"/>
</dbReference>
<dbReference type="OrthoDB" id="5521885at2"/>
<keyword evidence="1" id="KW-0378">Hydrolase</keyword>